<evidence type="ECO:0000256" key="4">
    <source>
        <dbReference type="ARBA" id="ARBA00022670"/>
    </source>
</evidence>
<keyword evidence="4" id="KW-0645">Protease</keyword>
<dbReference type="GO" id="GO:0008237">
    <property type="term" value="F:metallopeptidase activity"/>
    <property type="evidence" value="ECO:0007669"/>
    <property type="project" value="UniProtKB-KW"/>
</dbReference>
<evidence type="ECO:0000256" key="6">
    <source>
        <dbReference type="ARBA" id="ARBA00022801"/>
    </source>
</evidence>
<keyword evidence="9 11" id="KW-0482">Metalloprotease</keyword>
<dbReference type="InterPro" id="IPR041489">
    <property type="entry name" value="PDZ_6"/>
</dbReference>
<feature type="domain" description="PDZ" evidence="12">
    <location>
        <begin position="123"/>
        <end position="190"/>
    </location>
</feature>
<dbReference type="RefSeq" id="WP_252468800.1">
    <property type="nucleotide sequence ID" value="NZ_JAMHFY010000007.1"/>
</dbReference>
<evidence type="ECO:0000256" key="9">
    <source>
        <dbReference type="ARBA" id="ARBA00023049"/>
    </source>
</evidence>
<comment type="cofactor">
    <cofactor evidence="1 11">
        <name>Zn(2+)</name>
        <dbReference type="ChEBI" id="CHEBI:29105"/>
    </cofactor>
</comment>
<keyword evidence="11" id="KW-0479">Metal-binding</keyword>
<dbReference type="EC" id="3.4.24.-" evidence="11"/>
<keyword evidence="7 11" id="KW-0862">Zinc</keyword>
<dbReference type="PANTHER" id="PTHR42837">
    <property type="entry name" value="REGULATOR OF SIGMA-E PROTEASE RSEP"/>
    <property type="match status" value="1"/>
</dbReference>
<dbReference type="Pfam" id="PF17820">
    <property type="entry name" value="PDZ_6"/>
    <property type="match status" value="1"/>
</dbReference>
<evidence type="ECO:0000256" key="5">
    <source>
        <dbReference type="ARBA" id="ARBA00022692"/>
    </source>
</evidence>
<comment type="subcellular location">
    <subcellularLocation>
        <location evidence="2">Membrane</location>
        <topology evidence="2">Multi-pass membrane protein</topology>
    </subcellularLocation>
</comment>
<dbReference type="NCBIfam" id="TIGR00054">
    <property type="entry name" value="RIP metalloprotease RseP"/>
    <property type="match status" value="1"/>
</dbReference>
<evidence type="ECO:0000256" key="11">
    <source>
        <dbReference type="RuleBase" id="RU362031"/>
    </source>
</evidence>
<organism evidence="13 14">
    <name type="scientific">Desulfosporosinus nitroreducens</name>
    <dbReference type="NCBI Taxonomy" id="2018668"/>
    <lineage>
        <taxon>Bacteria</taxon>
        <taxon>Bacillati</taxon>
        <taxon>Bacillota</taxon>
        <taxon>Clostridia</taxon>
        <taxon>Eubacteriales</taxon>
        <taxon>Desulfitobacteriaceae</taxon>
        <taxon>Desulfosporosinus</taxon>
    </lineage>
</organism>
<dbReference type="InterPro" id="IPR036034">
    <property type="entry name" value="PDZ_sf"/>
</dbReference>
<sequence>MLTTLAIVFVFGSMVMIHEFGHYIVAKWIGVKVIEFSFGFGPKIVGYQGKETLYALRVVPLGGFVKLHGMDAEIDEKGQAVIASNKDARSFMNKPVWQRMAVIAAGPVMNFVLAIIMFVSVFAYMGIPAPDSSNMIGTLVKDKPAAASGIQPGDRIIAVNQELTQDWASLTEAIHSKPDQVLSLTIERGADKQRQTISVKTEKDAQTGFWIIGIGPEVTYVHASILESTRVGIERSVDFTKLIIMTLTQMITGKIPADVGGPVMIAQVIGEGAKEGFSNLLGLTGILSIQLGLINLFPIPALDGSRLVFLLIEGLRGKPLNPEKENMIHLVGFVLLMGLMLAVTYKDVLRLFVKAG</sequence>
<accession>A0ABT8QW54</accession>
<evidence type="ECO:0000256" key="10">
    <source>
        <dbReference type="ARBA" id="ARBA00023136"/>
    </source>
</evidence>
<reference evidence="13" key="1">
    <citation type="submission" date="2022-05" db="EMBL/GenBank/DDBJ databases">
        <title>Expanded diversity of anoxic marine methylotrophy in a Black Sea sulfate reducing microorganism.</title>
        <authorList>
            <person name="Fischer P.Q."/>
            <person name="Stams A.J.M."/>
            <person name="Villanueva L."/>
            <person name="Sousa D.Z."/>
        </authorList>
    </citation>
    <scope>NUCLEOTIDE SEQUENCE</scope>
    <source>
        <strain evidence="13">P130</strain>
    </source>
</reference>
<evidence type="ECO:0000313" key="14">
    <source>
        <dbReference type="Proteomes" id="UP001176021"/>
    </source>
</evidence>
<dbReference type="Gene3D" id="2.30.42.10">
    <property type="match status" value="1"/>
</dbReference>
<keyword evidence="14" id="KW-1185">Reference proteome</keyword>
<evidence type="ECO:0000259" key="12">
    <source>
        <dbReference type="SMART" id="SM00228"/>
    </source>
</evidence>
<comment type="similarity">
    <text evidence="3 11">Belongs to the peptidase M50B family.</text>
</comment>
<evidence type="ECO:0000313" key="13">
    <source>
        <dbReference type="EMBL" id="MDO0824819.1"/>
    </source>
</evidence>
<dbReference type="SUPFAM" id="SSF50156">
    <property type="entry name" value="PDZ domain-like"/>
    <property type="match status" value="1"/>
</dbReference>
<dbReference type="Proteomes" id="UP001176021">
    <property type="component" value="Unassembled WGS sequence"/>
</dbReference>
<evidence type="ECO:0000256" key="2">
    <source>
        <dbReference type="ARBA" id="ARBA00004141"/>
    </source>
</evidence>
<evidence type="ECO:0000256" key="1">
    <source>
        <dbReference type="ARBA" id="ARBA00001947"/>
    </source>
</evidence>
<feature type="transmembrane region" description="Helical" evidence="11">
    <location>
        <begin position="100"/>
        <end position="125"/>
    </location>
</feature>
<dbReference type="InterPro" id="IPR004387">
    <property type="entry name" value="Pept_M50_Zn"/>
</dbReference>
<evidence type="ECO:0000256" key="8">
    <source>
        <dbReference type="ARBA" id="ARBA00022989"/>
    </source>
</evidence>
<gene>
    <name evidence="13" type="primary">rseP</name>
    <name evidence="13" type="ORF">M8H41_18455</name>
</gene>
<dbReference type="PANTHER" id="PTHR42837:SF2">
    <property type="entry name" value="MEMBRANE METALLOPROTEASE ARASP2, CHLOROPLASTIC-RELATED"/>
    <property type="match status" value="1"/>
</dbReference>
<comment type="caution">
    <text evidence="13">The sequence shown here is derived from an EMBL/GenBank/DDBJ whole genome shotgun (WGS) entry which is preliminary data.</text>
</comment>
<keyword evidence="8 11" id="KW-1133">Transmembrane helix</keyword>
<name>A0ABT8QW54_9FIRM</name>
<dbReference type="SMART" id="SM00228">
    <property type="entry name" value="PDZ"/>
    <property type="match status" value="1"/>
</dbReference>
<keyword evidence="10 11" id="KW-0472">Membrane</keyword>
<evidence type="ECO:0000256" key="7">
    <source>
        <dbReference type="ARBA" id="ARBA00022833"/>
    </source>
</evidence>
<dbReference type="Pfam" id="PF02163">
    <property type="entry name" value="Peptidase_M50"/>
    <property type="match status" value="1"/>
</dbReference>
<protein>
    <recommendedName>
        <fullName evidence="11">Zinc metalloprotease</fullName>
        <ecNumber evidence="11">3.4.24.-</ecNumber>
    </recommendedName>
</protein>
<feature type="transmembrane region" description="Helical" evidence="11">
    <location>
        <begin position="280"/>
        <end position="301"/>
    </location>
</feature>
<dbReference type="CDD" id="cd06163">
    <property type="entry name" value="S2P-M50_PDZ_RseP-like"/>
    <property type="match status" value="1"/>
</dbReference>
<feature type="transmembrane region" description="Helical" evidence="11">
    <location>
        <begin position="327"/>
        <end position="345"/>
    </location>
</feature>
<keyword evidence="6 11" id="KW-0378">Hydrolase</keyword>
<keyword evidence="5 11" id="KW-0812">Transmembrane</keyword>
<dbReference type="InterPro" id="IPR001478">
    <property type="entry name" value="PDZ"/>
</dbReference>
<dbReference type="InterPro" id="IPR008915">
    <property type="entry name" value="Peptidase_M50"/>
</dbReference>
<proteinExistence type="inferred from homology"/>
<evidence type="ECO:0000256" key="3">
    <source>
        <dbReference type="ARBA" id="ARBA00007931"/>
    </source>
</evidence>
<dbReference type="EMBL" id="JAMJEV010000017">
    <property type="protein sequence ID" value="MDO0824819.1"/>
    <property type="molecule type" value="Genomic_DNA"/>
</dbReference>